<accession>V5SAF2</accession>
<dbReference type="AlphaFoldDB" id="V5SAF2"/>
<reference evidence="4 5" key="1">
    <citation type="journal article" date="2014" name="Genome Announc.">
        <title>Complete Genome Sequence of Hyphomicrobium nitrativorans Strain NL23, a Denitrifying Bacterium Isolated from Biofilm of a Methanol-Fed Denitrification System Treating Seawater at the Montreal Biodome.</title>
        <authorList>
            <person name="Martineau C."/>
            <person name="Villeneuve C."/>
            <person name="Mauffrey F."/>
            <person name="Villemur R."/>
        </authorList>
    </citation>
    <scope>NUCLEOTIDE SEQUENCE [LARGE SCALE GENOMIC DNA]</scope>
    <source>
        <strain evidence="4">NL23</strain>
    </source>
</reference>
<dbReference type="Proteomes" id="UP000018542">
    <property type="component" value="Chromosome"/>
</dbReference>
<gene>
    <name evidence="4" type="ORF">W911_03035</name>
</gene>
<keyword evidence="5" id="KW-1185">Reference proteome</keyword>
<feature type="region of interest" description="Disordered" evidence="1">
    <location>
        <begin position="420"/>
        <end position="457"/>
    </location>
</feature>
<feature type="compositionally biased region" description="Basic residues" evidence="1">
    <location>
        <begin position="442"/>
        <end position="457"/>
    </location>
</feature>
<dbReference type="PANTHER" id="PTHR10579:SF43">
    <property type="entry name" value="ZINC FINGER (C3HC4-TYPE RING FINGER) FAMILY PROTEIN"/>
    <property type="match status" value="1"/>
</dbReference>
<dbReference type="InterPro" id="IPR002035">
    <property type="entry name" value="VWF_A"/>
</dbReference>
<organism evidence="4 5">
    <name type="scientific">Hyphomicrobium nitrativorans NL23</name>
    <dbReference type="NCBI Taxonomy" id="1029756"/>
    <lineage>
        <taxon>Bacteria</taxon>
        <taxon>Pseudomonadati</taxon>
        <taxon>Pseudomonadota</taxon>
        <taxon>Alphaproteobacteria</taxon>
        <taxon>Hyphomicrobiales</taxon>
        <taxon>Hyphomicrobiaceae</taxon>
        <taxon>Hyphomicrobium</taxon>
    </lineage>
</organism>
<sequence length="457" mass="49197">MSFVRTVTPLLGLAAFSAAMLSSAVETQAAEVRLAAELGHAVIDAKTKDKIYLRLSLKALGQRERDRRTPINVALVIDRSGSMQGERLAAAKKGVEAALERLGPDDIVSLVAYNHEVDVLLRAGRLGAKRDDAERAIGRLTATGTTALYAGVKEGGEQVQSHRSDMQVNRVVLLSDGLANVGPSSTREVAALGQTLAGKGISVSTIGLGLEYNDELMQRLAAVSDGNHVFVERPSDLAEIFDREFGDALSIAARDITITIECKAGFRPTRVLGRDAEIAGSRVTVNLAQLQADNERYVVVELEPSVPYKGGRAEEVARVDVAYLNLDGGSRDAVAASVKARFTDDAKEAEGSINKAVMSQVTEQIATENSERAMELRNQGDVAAARQVLIDNASYLSRNKNMFGSGNAPAPSASISTLDKLEERSREAAASLEEGDWERTRRAMRHDQHKSKVQQAY</sequence>
<evidence type="ECO:0000313" key="5">
    <source>
        <dbReference type="Proteomes" id="UP000018542"/>
    </source>
</evidence>
<evidence type="ECO:0000256" key="2">
    <source>
        <dbReference type="SAM" id="SignalP"/>
    </source>
</evidence>
<dbReference type="InterPro" id="IPR051266">
    <property type="entry name" value="CLCR"/>
</dbReference>
<dbReference type="OrthoDB" id="9805121at2"/>
<dbReference type="RefSeq" id="WP_023786030.1">
    <property type="nucleotide sequence ID" value="NC_022997.1"/>
</dbReference>
<evidence type="ECO:0000256" key="1">
    <source>
        <dbReference type="SAM" id="MobiDB-lite"/>
    </source>
</evidence>
<dbReference type="PROSITE" id="PS50234">
    <property type="entry name" value="VWFA"/>
    <property type="match status" value="1"/>
</dbReference>
<dbReference type="SUPFAM" id="SSF53300">
    <property type="entry name" value="vWA-like"/>
    <property type="match status" value="1"/>
</dbReference>
<dbReference type="STRING" id="1029756.W911_03035"/>
<proteinExistence type="predicted"/>
<dbReference type="Pfam" id="PF00092">
    <property type="entry name" value="VWA"/>
    <property type="match status" value="1"/>
</dbReference>
<feature type="domain" description="VWFA" evidence="3">
    <location>
        <begin position="72"/>
        <end position="249"/>
    </location>
</feature>
<dbReference type="HOGENOM" id="CLU_031866_1_0_5"/>
<dbReference type="InterPro" id="IPR036465">
    <property type="entry name" value="vWFA_dom_sf"/>
</dbReference>
<keyword evidence="2" id="KW-0732">Signal</keyword>
<protein>
    <submittedName>
        <fullName evidence="4">von Willebrand factor A</fullName>
    </submittedName>
</protein>
<dbReference type="PATRIC" id="fig|1029756.8.peg.639"/>
<name>V5SAF2_9HYPH</name>
<dbReference type="EMBL" id="CP006912">
    <property type="protein sequence ID" value="AHB47618.1"/>
    <property type="molecule type" value="Genomic_DNA"/>
</dbReference>
<dbReference type="Gene3D" id="3.40.50.410">
    <property type="entry name" value="von Willebrand factor, type A domain"/>
    <property type="match status" value="1"/>
</dbReference>
<dbReference type="SMART" id="SM00327">
    <property type="entry name" value="VWA"/>
    <property type="match status" value="1"/>
</dbReference>
<dbReference type="KEGG" id="hni:W911_03035"/>
<dbReference type="PANTHER" id="PTHR10579">
    <property type="entry name" value="CALCIUM-ACTIVATED CHLORIDE CHANNEL REGULATOR"/>
    <property type="match status" value="1"/>
</dbReference>
<evidence type="ECO:0000313" key="4">
    <source>
        <dbReference type="EMBL" id="AHB47618.1"/>
    </source>
</evidence>
<feature type="signal peptide" evidence="2">
    <location>
        <begin position="1"/>
        <end position="24"/>
    </location>
</feature>
<feature type="chain" id="PRO_5004740538" evidence="2">
    <location>
        <begin position="25"/>
        <end position="457"/>
    </location>
</feature>
<evidence type="ECO:0000259" key="3">
    <source>
        <dbReference type="PROSITE" id="PS50234"/>
    </source>
</evidence>